<dbReference type="Proteomes" id="UP000029964">
    <property type="component" value="Unassembled WGS sequence"/>
</dbReference>
<proteinExistence type="predicted"/>
<feature type="region of interest" description="Disordered" evidence="1">
    <location>
        <begin position="1"/>
        <end position="62"/>
    </location>
</feature>
<name>A0A086TB42_HAPC1</name>
<sequence>MTSPFPGIDPPPYSESVGAPPPPPPQPPPAGDADHRPHDHTAAAAAAEPPAYDDANQSSAKDQLSVTGELILDYRTVYPTDQPDKPLYELNRSPLSGVRGVYAVDKICYRLTTTGADGETRSRIRARRPREIYEFITVLSSTIVMGGKGRPDATFREVKLSRTSSRWQGCKVSGHFTARKSMTQRLLRQGGNEIEWKDTAGKLVAVEPVAAMEDGHGGRPRLQIRAQMTPKEFDLLVTCWLARVYGEAESSKESIEPWQDTAGGASSQVTLLRNARPSRQRLDSRDRKRIPGSSVARSYSCAPLPCRLRREPGETVLAGATLSPKHPTHYRRPDLCPRRADIKKVYDAGDMSAVFKIGEAFCKVRHLDIPGVTREHVTLAWLHERKSCLQLGMDCSKLVFYHCDLGPTNALVDRCY</sequence>
<keyword evidence="3" id="KW-1185">Reference proteome</keyword>
<organism evidence="2 3">
    <name type="scientific">Hapsidospora chrysogenum (strain ATCC 11550 / CBS 779.69 / DSM 880 / IAM 14645 / JCM 23072 / IMI 49137)</name>
    <name type="common">Acremonium chrysogenum</name>
    <dbReference type="NCBI Taxonomy" id="857340"/>
    <lineage>
        <taxon>Eukaryota</taxon>
        <taxon>Fungi</taxon>
        <taxon>Dikarya</taxon>
        <taxon>Ascomycota</taxon>
        <taxon>Pezizomycotina</taxon>
        <taxon>Sordariomycetes</taxon>
        <taxon>Hypocreomycetidae</taxon>
        <taxon>Hypocreales</taxon>
        <taxon>Bionectriaceae</taxon>
        <taxon>Hapsidospora</taxon>
    </lineage>
</organism>
<feature type="compositionally biased region" description="Low complexity" evidence="1">
    <location>
        <begin position="42"/>
        <end position="55"/>
    </location>
</feature>
<comment type="caution">
    <text evidence="2">The sequence shown here is derived from an EMBL/GenBank/DDBJ whole genome shotgun (WGS) entry which is preliminary data.</text>
</comment>
<feature type="compositionally biased region" description="Basic and acidic residues" evidence="1">
    <location>
        <begin position="32"/>
        <end position="41"/>
    </location>
</feature>
<accession>A0A086TB42</accession>
<evidence type="ECO:0000256" key="1">
    <source>
        <dbReference type="SAM" id="MobiDB-lite"/>
    </source>
</evidence>
<feature type="compositionally biased region" description="Pro residues" evidence="1">
    <location>
        <begin position="7"/>
        <end position="30"/>
    </location>
</feature>
<gene>
    <name evidence="2" type="ORF">ACRE_026670</name>
</gene>
<dbReference type="OrthoDB" id="4196148at2759"/>
<reference evidence="3" key="1">
    <citation type="journal article" date="2014" name="Genome Announc.">
        <title>Genome sequence and annotation of Acremonium chrysogenum, producer of the beta-lactam antibiotic cephalosporin C.</title>
        <authorList>
            <person name="Terfehr D."/>
            <person name="Dahlmann T.A."/>
            <person name="Specht T."/>
            <person name="Zadra I."/>
            <person name="Kuernsteiner H."/>
            <person name="Kueck U."/>
        </authorList>
    </citation>
    <scope>NUCLEOTIDE SEQUENCE [LARGE SCALE GENOMIC DNA]</scope>
    <source>
        <strain evidence="3">ATCC 11550 / CBS 779.69 / DSM 880 / IAM 14645 / JCM 23072 / IMI 49137</strain>
    </source>
</reference>
<evidence type="ECO:0000313" key="3">
    <source>
        <dbReference type="Proteomes" id="UP000029964"/>
    </source>
</evidence>
<evidence type="ECO:0000313" key="2">
    <source>
        <dbReference type="EMBL" id="KFH46574.1"/>
    </source>
</evidence>
<feature type="region of interest" description="Disordered" evidence="1">
    <location>
        <begin position="255"/>
        <end position="291"/>
    </location>
</feature>
<dbReference type="HOGENOM" id="CLU_660492_0_0_1"/>
<dbReference type="EMBL" id="JPKY01000018">
    <property type="protein sequence ID" value="KFH46574.1"/>
    <property type="molecule type" value="Genomic_DNA"/>
</dbReference>
<protein>
    <submittedName>
        <fullName evidence="2">Uncharacterized protein</fullName>
    </submittedName>
</protein>
<dbReference type="AlphaFoldDB" id="A0A086TB42"/>